<evidence type="ECO:0000313" key="15">
    <source>
        <dbReference type="Proteomes" id="UP000240509"/>
    </source>
</evidence>
<evidence type="ECO:0000256" key="3">
    <source>
        <dbReference type="ARBA" id="ARBA00022475"/>
    </source>
</evidence>
<feature type="transmembrane region" description="Helical" evidence="12">
    <location>
        <begin position="7"/>
        <end position="26"/>
    </location>
</feature>
<evidence type="ECO:0000256" key="2">
    <source>
        <dbReference type="ARBA" id="ARBA00009779"/>
    </source>
</evidence>
<dbReference type="InterPro" id="IPR001915">
    <property type="entry name" value="Peptidase_M48"/>
</dbReference>
<keyword evidence="11 12" id="KW-0472">Membrane</keyword>
<protein>
    <recommendedName>
        <fullName evidence="12">Protease HtpX homolog</fullName>
        <ecNumber evidence="12">3.4.24.-</ecNumber>
    </recommendedName>
</protein>
<comment type="caution">
    <text evidence="14">The sequence shown here is derived from an EMBL/GenBank/DDBJ whole genome shotgun (WGS) entry which is preliminary data.</text>
</comment>
<organism evidence="14 15">
    <name type="scientific">Alkalicoccus saliphilus</name>
    <dbReference type="NCBI Taxonomy" id="200989"/>
    <lineage>
        <taxon>Bacteria</taxon>
        <taxon>Bacillati</taxon>
        <taxon>Bacillota</taxon>
        <taxon>Bacilli</taxon>
        <taxon>Bacillales</taxon>
        <taxon>Bacillaceae</taxon>
        <taxon>Alkalicoccus</taxon>
    </lineage>
</organism>
<keyword evidence="5 12" id="KW-0812">Transmembrane</keyword>
<comment type="subcellular location">
    <subcellularLocation>
        <location evidence="1 12">Cell membrane</location>
        <topology evidence="1 12">Multi-pass membrane protein</topology>
    </subcellularLocation>
</comment>
<evidence type="ECO:0000256" key="6">
    <source>
        <dbReference type="ARBA" id="ARBA00022723"/>
    </source>
</evidence>
<sequence length="305" mass="33492">MGKRLMLFVLTNILVITTIIIVWSIITHFTDIGQGGFDTGEGLLGIDMVALGVFSLIVGFAGSFISLAMSRWIAKKMMKVKVLDPSENLSAHEQRIVDKVHRFSRSAGLMHMPEVGIYQSKEVNAFATGPSKKRSLVAVSQGLLDSMDDDAVEGVIAHEVAHVANGDMVTMTLLQGIVNTFVVFFSRVAAIIVSRLVRSELQYVVRFGAIIIFQILFSILGSLVVMAFSRYREFHADRGGADLAGKDKMAHALRSLKAHVERANVNDGRDDSAVQTMKINGKSGMAKLFSSHPDLDERIARLEER</sequence>
<dbReference type="HAMAP" id="MF_00188">
    <property type="entry name" value="Pept_M48_protease_HtpX"/>
    <property type="match status" value="1"/>
</dbReference>
<accession>A0A2T4U9C6</accession>
<dbReference type="RefSeq" id="WP_107583589.1">
    <property type="nucleotide sequence ID" value="NZ_PZJJ01000003.1"/>
</dbReference>
<keyword evidence="3 12" id="KW-1003">Cell membrane</keyword>
<keyword evidence="4 12" id="KW-0645">Protease</keyword>
<keyword evidence="7 12" id="KW-0378">Hydrolase</keyword>
<name>A0A2T4U9C6_9BACI</name>
<dbReference type="PANTHER" id="PTHR43221:SF1">
    <property type="entry name" value="PROTEASE HTPX"/>
    <property type="match status" value="1"/>
</dbReference>
<feature type="active site" evidence="12">
    <location>
        <position position="159"/>
    </location>
</feature>
<feature type="binding site" evidence="12">
    <location>
        <position position="158"/>
    </location>
    <ligand>
        <name>Zn(2+)</name>
        <dbReference type="ChEBI" id="CHEBI:29105"/>
        <note>catalytic</note>
    </ligand>
</feature>
<evidence type="ECO:0000256" key="10">
    <source>
        <dbReference type="ARBA" id="ARBA00023049"/>
    </source>
</evidence>
<dbReference type="Proteomes" id="UP000240509">
    <property type="component" value="Unassembled WGS sequence"/>
</dbReference>
<dbReference type="CDD" id="cd07335">
    <property type="entry name" value="M48B_HtpX_like"/>
    <property type="match status" value="1"/>
</dbReference>
<dbReference type="EC" id="3.4.24.-" evidence="12"/>
<dbReference type="InterPro" id="IPR022919">
    <property type="entry name" value="Pept_M48_protease_HtpX"/>
</dbReference>
<keyword evidence="6 12" id="KW-0479">Metal-binding</keyword>
<dbReference type="OrthoDB" id="15218at2"/>
<comment type="similarity">
    <text evidence="2 12">Belongs to the peptidase M48B family.</text>
</comment>
<feature type="domain" description="Peptidase M48" evidence="13">
    <location>
        <begin position="92"/>
        <end position="305"/>
    </location>
</feature>
<evidence type="ECO:0000256" key="5">
    <source>
        <dbReference type="ARBA" id="ARBA00022692"/>
    </source>
</evidence>
<dbReference type="GO" id="GO:0008270">
    <property type="term" value="F:zinc ion binding"/>
    <property type="evidence" value="ECO:0007669"/>
    <property type="project" value="UniProtKB-UniRule"/>
</dbReference>
<proteinExistence type="inferred from homology"/>
<reference evidence="14 15" key="1">
    <citation type="submission" date="2018-03" db="EMBL/GenBank/DDBJ databases">
        <title>Alkalicoccus saliphilus sp. nov., isolated from a mineral pool.</title>
        <authorList>
            <person name="Zhao B."/>
        </authorList>
    </citation>
    <scope>NUCLEOTIDE SEQUENCE [LARGE SCALE GENOMIC DNA]</scope>
    <source>
        <strain evidence="14 15">6AG</strain>
    </source>
</reference>
<feature type="transmembrane region" description="Helical" evidence="12">
    <location>
        <begin position="177"/>
        <end position="197"/>
    </location>
</feature>
<evidence type="ECO:0000256" key="9">
    <source>
        <dbReference type="ARBA" id="ARBA00022989"/>
    </source>
</evidence>
<feature type="transmembrane region" description="Helical" evidence="12">
    <location>
        <begin position="203"/>
        <end position="228"/>
    </location>
</feature>
<comment type="cofactor">
    <cofactor evidence="12">
        <name>Zn(2+)</name>
        <dbReference type="ChEBI" id="CHEBI:29105"/>
    </cofactor>
    <text evidence="12">Binds 1 zinc ion per subunit.</text>
</comment>
<dbReference type="EMBL" id="PZJJ01000003">
    <property type="protein sequence ID" value="PTL40001.1"/>
    <property type="molecule type" value="Genomic_DNA"/>
</dbReference>
<evidence type="ECO:0000256" key="12">
    <source>
        <dbReference type="HAMAP-Rule" id="MF_00188"/>
    </source>
</evidence>
<keyword evidence="15" id="KW-1185">Reference proteome</keyword>
<dbReference type="AlphaFoldDB" id="A0A2T4U9C6"/>
<evidence type="ECO:0000313" key="14">
    <source>
        <dbReference type="EMBL" id="PTL40001.1"/>
    </source>
</evidence>
<keyword evidence="10 12" id="KW-0482">Metalloprotease</keyword>
<dbReference type="GO" id="GO:0005886">
    <property type="term" value="C:plasma membrane"/>
    <property type="evidence" value="ECO:0007669"/>
    <property type="project" value="UniProtKB-SubCell"/>
</dbReference>
<evidence type="ECO:0000256" key="7">
    <source>
        <dbReference type="ARBA" id="ARBA00022801"/>
    </source>
</evidence>
<feature type="binding site" evidence="12">
    <location>
        <position position="162"/>
    </location>
    <ligand>
        <name>Zn(2+)</name>
        <dbReference type="ChEBI" id="CHEBI:29105"/>
        <note>catalytic</note>
    </ligand>
</feature>
<dbReference type="PANTHER" id="PTHR43221">
    <property type="entry name" value="PROTEASE HTPX"/>
    <property type="match status" value="1"/>
</dbReference>
<dbReference type="InterPro" id="IPR050083">
    <property type="entry name" value="HtpX_protease"/>
</dbReference>
<dbReference type="Pfam" id="PF01435">
    <property type="entry name" value="Peptidase_M48"/>
    <property type="match status" value="1"/>
</dbReference>
<keyword evidence="8 12" id="KW-0862">Zinc</keyword>
<evidence type="ECO:0000256" key="8">
    <source>
        <dbReference type="ARBA" id="ARBA00022833"/>
    </source>
</evidence>
<evidence type="ECO:0000259" key="13">
    <source>
        <dbReference type="Pfam" id="PF01435"/>
    </source>
</evidence>
<gene>
    <name evidence="12" type="primary">htpX</name>
    <name evidence="14" type="ORF">C6Y45_03240</name>
</gene>
<dbReference type="Gene3D" id="3.30.2010.10">
    <property type="entry name" value="Metalloproteases ('zincins'), catalytic domain"/>
    <property type="match status" value="1"/>
</dbReference>
<dbReference type="GO" id="GO:0006508">
    <property type="term" value="P:proteolysis"/>
    <property type="evidence" value="ECO:0007669"/>
    <property type="project" value="UniProtKB-KW"/>
</dbReference>
<dbReference type="NCBIfam" id="NF003965">
    <property type="entry name" value="PRK05457.1"/>
    <property type="match status" value="1"/>
</dbReference>
<evidence type="ECO:0000256" key="11">
    <source>
        <dbReference type="ARBA" id="ARBA00023136"/>
    </source>
</evidence>
<evidence type="ECO:0000256" key="4">
    <source>
        <dbReference type="ARBA" id="ARBA00022670"/>
    </source>
</evidence>
<dbReference type="GO" id="GO:0004222">
    <property type="term" value="F:metalloendopeptidase activity"/>
    <property type="evidence" value="ECO:0007669"/>
    <property type="project" value="UniProtKB-UniRule"/>
</dbReference>
<evidence type="ECO:0000256" key="1">
    <source>
        <dbReference type="ARBA" id="ARBA00004651"/>
    </source>
</evidence>
<keyword evidence="9 12" id="KW-1133">Transmembrane helix</keyword>
<feature type="binding site" evidence="12">
    <location>
        <position position="233"/>
    </location>
    <ligand>
        <name>Zn(2+)</name>
        <dbReference type="ChEBI" id="CHEBI:29105"/>
        <note>catalytic</note>
    </ligand>
</feature>
<feature type="transmembrane region" description="Helical" evidence="12">
    <location>
        <begin position="46"/>
        <end position="69"/>
    </location>
</feature>